<gene>
    <name evidence="11" type="ORF">ACFP9W_12570</name>
</gene>
<evidence type="ECO:0000256" key="7">
    <source>
        <dbReference type="PROSITE-ProRule" id="PRU00473"/>
    </source>
</evidence>
<feature type="domain" description="OmpA-like" evidence="10">
    <location>
        <begin position="165"/>
        <end position="284"/>
    </location>
</feature>
<name>A0ABW1W2F5_9GAMM</name>
<dbReference type="InterPro" id="IPR006665">
    <property type="entry name" value="OmpA-like"/>
</dbReference>
<organism evidence="11 12">
    <name type="scientific">Tatumella terrea</name>
    <dbReference type="NCBI Taxonomy" id="419007"/>
    <lineage>
        <taxon>Bacteria</taxon>
        <taxon>Pseudomonadati</taxon>
        <taxon>Pseudomonadota</taxon>
        <taxon>Gammaproteobacteria</taxon>
        <taxon>Enterobacterales</taxon>
        <taxon>Erwiniaceae</taxon>
        <taxon>Tatumella</taxon>
    </lineage>
</organism>
<dbReference type="PANTHER" id="PTHR30329:SF21">
    <property type="entry name" value="LIPOPROTEIN YIAD-RELATED"/>
    <property type="match status" value="1"/>
</dbReference>
<dbReference type="PROSITE" id="PS51123">
    <property type="entry name" value="OMPA_2"/>
    <property type="match status" value="1"/>
</dbReference>
<keyword evidence="6 7" id="KW-0472">Membrane</keyword>
<evidence type="ECO:0000256" key="2">
    <source>
        <dbReference type="ARBA" id="ARBA00008914"/>
    </source>
</evidence>
<dbReference type="Pfam" id="PF00691">
    <property type="entry name" value="OmpA"/>
    <property type="match status" value="1"/>
</dbReference>
<evidence type="ECO:0000256" key="9">
    <source>
        <dbReference type="SAM" id="Phobius"/>
    </source>
</evidence>
<evidence type="ECO:0000313" key="11">
    <source>
        <dbReference type="EMBL" id="MFC6378887.1"/>
    </source>
</evidence>
<keyword evidence="4 9" id="KW-0812">Transmembrane</keyword>
<evidence type="ECO:0000259" key="10">
    <source>
        <dbReference type="PROSITE" id="PS51123"/>
    </source>
</evidence>
<reference evidence="12" key="1">
    <citation type="journal article" date="2019" name="Int. J. Syst. Evol. Microbiol.">
        <title>The Global Catalogue of Microorganisms (GCM) 10K type strain sequencing project: providing services to taxonomists for standard genome sequencing and annotation.</title>
        <authorList>
            <consortium name="The Broad Institute Genomics Platform"/>
            <consortium name="The Broad Institute Genome Sequencing Center for Infectious Disease"/>
            <person name="Wu L."/>
            <person name="Ma J."/>
        </authorList>
    </citation>
    <scope>NUCLEOTIDE SEQUENCE [LARGE SCALE GENOMIC DNA]</scope>
    <source>
        <strain evidence="12">CGMCC 1.18518</strain>
    </source>
</reference>
<feature type="transmembrane region" description="Helical" evidence="9">
    <location>
        <begin position="30"/>
        <end position="49"/>
    </location>
</feature>
<comment type="similarity">
    <text evidence="2">Belongs to the MotB family.</text>
</comment>
<dbReference type="Gene3D" id="3.30.1330.60">
    <property type="entry name" value="OmpA-like domain"/>
    <property type="match status" value="1"/>
</dbReference>
<evidence type="ECO:0000256" key="3">
    <source>
        <dbReference type="ARBA" id="ARBA00022475"/>
    </source>
</evidence>
<evidence type="ECO:0000256" key="8">
    <source>
        <dbReference type="SAM" id="MobiDB-lite"/>
    </source>
</evidence>
<keyword evidence="5 9" id="KW-1133">Transmembrane helix</keyword>
<dbReference type="EMBL" id="JBHSUB010000015">
    <property type="protein sequence ID" value="MFC6378887.1"/>
    <property type="molecule type" value="Genomic_DNA"/>
</dbReference>
<dbReference type="Proteomes" id="UP001596230">
    <property type="component" value="Unassembled WGS sequence"/>
</dbReference>
<keyword evidence="11" id="KW-0969">Cilium</keyword>
<protein>
    <submittedName>
        <fullName evidence="11">Flagellar motor protein MotB</fullName>
    </submittedName>
</protein>
<dbReference type="InterPro" id="IPR036737">
    <property type="entry name" value="OmpA-like_sf"/>
</dbReference>
<dbReference type="CDD" id="cd07185">
    <property type="entry name" value="OmpA_C-like"/>
    <property type="match status" value="1"/>
</dbReference>
<keyword evidence="3" id="KW-1003">Cell membrane</keyword>
<evidence type="ECO:0000256" key="4">
    <source>
        <dbReference type="ARBA" id="ARBA00022692"/>
    </source>
</evidence>
<dbReference type="InterPro" id="IPR025713">
    <property type="entry name" value="MotB-like_N_dom"/>
</dbReference>
<keyword evidence="11" id="KW-0282">Flagellum</keyword>
<dbReference type="SUPFAM" id="SSF103088">
    <property type="entry name" value="OmpA-like"/>
    <property type="match status" value="1"/>
</dbReference>
<comment type="caution">
    <text evidence="11">The sequence shown here is derived from an EMBL/GenBank/DDBJ whole genome shotgun (WGS) entry which is preliminary data.</text>
</comment>
<evidence type="ECO:0000256" key="1">
    <source>
        <dbReference type="ARBA" id="ARBA00004162"/>
    </source>
</evidence>
<sequence>MSGRQKNSTTIIKRNIRRAHAGGHGGAWKVAFADFMLALMSLFMVMWIMGQVSEKDRKAIMYTLNNQSVFESHSFSPISFSGQDPAPSVSPDISPQAASHDARPQSAQPSQATQTAQEAMSETAPVAAQDKNAASQDSLQTALQTFVAGQKAQNNMRIEKLATGLRVVVNDDPHRAMFERGSARVTPYFQQLLTGLVPVLDKSRDHMIIIGHTDATPYPQNPYYDNWSLSVDRAQSARQVMIHAGFSADKIVQLSGVADQKPLDRHQPTNPINRRIEFIILSEQGLAQWEETFSSQARSLSPHDQMTDVR</sequence>
<feature type="compositionally biased region" description="Low complexity" evidence="8">
    <location>
        <begin position="104"/>
        <end position="117"/>
    </location>
</feature>
<dbReference type="InterPro" id="IPR050330">
    <property type="entry name" value="Bact_OuterMem_StrucFunc"/>
</dbReference>
<keyword evidence="11" id="KW-0966">Cell projection</keyword>
<proteinExistence type="inferred from homology"/>
<evidence type="ECO:0000313" key="12">
    <source>
        <dbReference type="Proteomes" id="UP001596230"/>
    </source>
</evidence>
<feature type="region of interest" description="Disordered" evidence="8">
    <location>
        <begin position="79"/>
        <end position="135"/>
    </location>
</feature>
<accession>A0ABW1W2F5</accession>
<dbReference type="PANTHER" id="PTHR30329">
    <property type="entry name" value="STATOR ELEMENT OF FLAGELLAR MOTOR COMPLEX"/>
    <property type="match status" value="1"/>
</dbReference>
<keyword evidence="12" id="KW-1185">Reference proteome</keyword>
<dbReference type="RefSeq" id="WP_212714092.1">
    <property type="nucleotide sequence ID" value="NZ_JBHSUB010000015.1"/>
</dbReference>
<comment type="subcellular location">
    <subcellularLocation>
        <location evidence="1">Cell membrane</location>
        <topology evidence="1">Single-pass membrane protein</topology>
    </subcellularLocation>
</comment>
<evidence type="ECO:0000256" key="5">
    <source>
        <dbReference type="ARBA" id="ARBA00022989"/>
    </source>
</evidence>
<evidence type="ECO:0000256" key="6">
    <source>
        <dbReference type="ARBA" id="ARBA00023136"/>
    </source>
</evidence>
<dbReference type="Pfam" id="PF13677">
    <property type="entry name" value="MotB_plug"/>
    <property type="match status" value="1"/>
</dbReference>